<evidence type="ECO:0000256" key="1">
    <source>
        <dbReference type="ARBA" id="ARBA00001974"/>
    </source>
</evidence>
<gene>
    <name evidence="7" type="ORF">Rhow_008550</name>
</gene>
<keyword evidence="4" id="KW-0560">Oxidoreductase</keyword>
<accession>A0A402CKV5</accession>
<dbReference type="Proteomes" id="UP000287519">
    <property type="component" value="Unassembled WGS sequence"/>
</dbReference>
<proteinExistence type="predicted"/>
<organism evidence="7 8">
    <name type="scientific">Rhodococcus wratislaviensis</name>
    <name type="common">Tsukamurella wratislaviensis</name>
    <dbReference type="NCBI Taxonomy" id="44752"/>
    <lineage>
        <taxon>Bacteria</taxon>
        <taxon>Bacillati</taxon>
        <taxon>Actinomycetota</taxon>
        <taxon>Actinomycetes</taxon>
        <taxon>Mycobacteriales</taxon>
        <taxon>Nocardiaceae</taxon>
        <taxon>Rhodococcus</taxon>
    </lineage>
</organism>
<keyword evidence="8" id="KW-1185">Reference proteome</keyword>
<evidence type="ECO:0000256" key="3">
    <source>
        <dbReference type="ARBA" id="ARBA00022827"/>
    </source>
</evidence>
<dbReference type="SUPFAM" id="SSF51905">
    <property type="entry name" value="FAD/NAD(P)-binding domain"/>
    <property type="match status" value="2"/>
</dbReference>
<dbReference type="PRINTS" id="PR00368">
    <property type="entry name" value="FADPNR"/>
</dbReference>
<dbReference type="GO" id="GO:0016651">
    <property type="term" value="F:oxidoreductase activity, acting on NAD(P)H"/>
    <property type="evidence" value="ECO:0007669"/>
    <property type="project" value="TreeGrafter"/>
</dbReference>
<keyword evidence="2" id="KW-0285">Flavoprotein</keyword>
<dbReference type="InterPro" id="IPR050446">
    <property type="entry name" value="FAD-oxidoreductase/Apoptosis"/>
</dbReference>
<dbReference type="Gene3D" id="3.50.50.60">
    <property type="entry name" value="FAD/NAD(P)-binding domain"/>
    <property type="match status" value="2"/>
</dbReference>
<dbReference type="Pfam" id="PF14759">
    <property type="entry name" value="Reductase_C"/>
    <property type="match status" value="1"/>
</dbReference>
<dbReference type="EMBL" id="BHYM01000089">
    <property type="protein sequence ID" value="GCE44252.1"/>
    <property type="molecule type" value="Genomic_DNA"/>
</dbReference>
<reference evidence="7 8" key="1">
    <citation type="submission" date="2018-11" db="EMBL/GenBank/DDBJ databases">
        <title>Microbial catabolism of amino acid.</title>
        <authorList>
            <person name="Hibi M."/>
            <person name="Ogawa J."/>
        </authorList>
    </citation>
    <scope>NUCLEOTIDE SEQUENCE [LARGE SCALE GENOMIC DNA]</scope>
    <source>
        <strain evidence="7 8">C31-06</strain>
    </source>
</reference>
<comment type="cofactor">
    <cofactor evidence="1">
        <name>FAD</name>
        <dbReference type="ChEBI" id="CHEBI:57692"/>
    </cofactor>
</comment>
<dbReference type="PRINTS" id="PR00411">
    <property type="entry name" value="PNDRDTASEI"/>
</dbReference>
<feature type="domain" description="Reductase C-terminal" evidence="6">
    <location>
        <begin position="266"/>
        <end position="349"/>
    </location>
</feature>
<dbReference type="InterPro" id="IPR023753">
    <property type="entry name" value="FAD/NAD-binding_dom"/>
</dbReference>
<evidence type="ECO:0000256" key="4">
    <source>
        <dbReference type="ARBA" id="ARBA00023002"/>
    </source>
</evidence>
<evidence type="ECO:0000259" key="5">
    <source>
        <dbReference type="Pfam" id="PF07992"/>
    </source>
</evidence>
<evidence type="ECO:0000259" key="6">
    <source>
        <dbReference type="Pfam" id="PF14759"/>
    </source>
</evidence>
<dbReference type="PANTHER" id="PTHR43557:SF2">
    <property type="entry name" value="RIESKE DOMAIN-CONTAINING PROTEIN-RELATED"/>
    <property type="match status" value="1"/>
</dbReference>
<dbReference type="SUPFAM" id="SSF55424">
    <property type="entry name" value="FAD/NAD-linked reductases, dimerisation (C-terminal) domain"/>
    <property type="match status" value="1"/>
</dbReference>
<name>A0A402CKV5_RHOWR</name>
<evidence type="ECO:0000313" key="7">
    <source>
        <dbReference type="EMBL" id="GCE44252.1"/>
    </source>
</evidence>
<evidence type="ECO:0000256" key="2">
    <source>
        <dbReference type="ARBA" id="ARBA00022630"/>
    </source>
</evidence>
<sequence>MEPSQAFLQSADAWDADGVELRLSTTVTRIDPGGGELHLDSGATISVDKVLLCTGGHVRRLDVAGAHLEGVEYLRTLDDAVSIRSALEARGSVVVVGGGFIGAEVAACARQAGCDVTLLEIEDVPLWRVLGRELGSIVTEFHRSEGIRILANTGLASIGGRRSVQYVETTNGERIDADLVVIGVGVVPATELAEGAGIGVCDGILVDEYCRTSNPNVFAAGDVANHPNDILGHRVRLEHWQNAQNQAAAAACSMLGIERKFREVPWFWSDQYDVSIQMSGYPSPTDSVLYRGDPTSRSFSAFFLRDGILRSTFGVNRSRDVKRTMQFIESQVALDAEELSDESVDLRKIEPLIATV</sequence>
<dbReference type="Gene3D" id="3.30.390.30">
    <property type="match status" value="1"/>
</dbReference>
<dbReference type="InterPro" id="IPR016156">
    <property type="entry name" value="FAD/NAD-linked_Rdtase_dimer_sf"/>
</dbReference>
<feature type="domain" description="FAD/NAD(P)-binding" evidence="5">
    <location>
        <begin position="17"/>
        <end position="247"/>
    </location>
</feature>
<dbReference type="PANTHER" id="PTHR43557">
    <property type="entry name" value="APOPTOSIS-INDUCING FACTOR 1"/>
    <property type="match status" value="1"/>
</dbReference>
<dbReference type="GO" id="GO:0005737">
    <property type="term" value="C:cytoplasm"/>
    <property type="evidence" value="ECO:0007669"/>
    <property type="project" value="TreeGrafter"/>
</dbReference>
<dbReference type="InterPro" id="IPR028202">
    <property type="entry name" value="Reductase_C"/>
</dbReference>
<keyword evidence="3" id="KW-0274">FAD</keyword>
<dbReference type="InterPro" id="IPR036188">
    <property type="entry name" value="FAD/NAD-bd_sf"/>
</dbReference>
<comment type="caution">
    <text evidence="7">The sequence shown here is derived from an EMBL/GenBank/DDBJ whole genome shotgun (WGS) entry which is preliminary data.</text>
</comment>
<evidence type="ECO:0000313" key="8">
    <source>
        <dbReference type="Proteomes" id="UP000287519"/>
    </source>
</evidence>
<protein>
    <submittedName>
        <fullName evidence="7">Ferredoxin reductase</fullName>
    </submittedName>
</protein>
<dbReference type="Pfam" id="PF07992">
    <property type="entry name" value="Pyr_redox_2"/>
    <property type="match status" value="1"/>
</dbReference>
<dbReference type="AlphaFoldDB" id="A0A402CKV5"/>